<dbReference type="Pfam" id="PF00300">
    <property type="entry name" value="His_Phos_1"/>
    <property type="match status" value="2"/>
</dbReference>
<dbReference type="InterPro" id="IPR013078">
    <property type="entry name" value="His_Pase_superF_clade-1"/>
</dbReference>
<dbReference type="OrthoDB" id="496981at2759"/>
<dbReference type="InterPro" id="IPR029033">
    <property type="entry name" value="His_PPase_superfam"/>
</dbReference>
<accession>A0A9W9NDJ0</accession>
<evidence type="ECO:0000313" key="2">
    <source>
        <dbReference type="Proteomes" id="UP001147733"/>
    </source>
</evidence>
<dbReference type="RefSeq" id="XP_056495484.1">
    <property type="nucleotide sequence ID" value="XM_056650420.1"/>
</dbReference>
<dbReference type="Gene3D" id="3.40.50.1240">
    <property type="entry name" value="Phosphoglycerate mutase-like"/>
    <property type="match status" value="1"/>
</dbReference>
<protein>
    <submittedName>
        <fullName evidence="1">Uncharacterized protein</fullName>
    </submittedName>
</protein>
<reference evidence="1" key="1">
    <citation type="submission" date="2022-11" db="EMBL/GenBank/DDBJ databases">
        <authorList>
            <person name="Petersen C."/>
        </authorList>
    </citation>
    <scope>NUCLEOTIDE SEQUENCE</scope>
    <source>
        <strain evidence="1">IBT 23319</strain>
    </source>
</reference>
<keyword evidence="2" id="KW-1185">Reference proteome</keyword>
<dbReference type="GeneID" id="81389587"/>
<dbReference type="PANTHER" id="PTHR48100:SF54">
    <property type="entry name" value="PHOSPHATASE SPAC5H10.03-RELATED"/>
    <property type="match status" value="1"/>
</dbReference>
<dbReference type="Proteomes" id="UP001147733">
    <property type="component" value="Unassembled WGS sequence"/>
</dbReference>
<dbReference type="CDD" id="cd07067">
    <property type="entry name" value="HP_PGM_like"/>
    <property type="match status" value="1"/>
</dbReference>
<dbReference type="InterPro" id="IPR001345">
    <property type="entry name" value="PG/BPGM_mutase_AS"/>
</dbReference>
<evidence type="ECO:0000313" key="1">
    <source>
        <dbReference type="EMBL" id="KAJ5217890.1"/>
    </source>
</evidence>
<gene>
    <name evidence="1" type="ORF">N7469_011515</name>
</gene>
<proteinExistence type="predicted"/>
<dbReference type="SMART" id="SM00855">
    <property type="entry name" value="PGAM"/>
    <property type="match status" value="1"/>
</dbReference>
<comment type="caution">
    <text evidence="1">The sequence shown here is derived from an EMBL/GenBank/DDBJ whole genome shotgun (WGS) entry which is preliminary data.</text>
</comment>
<dbReference type="PROSITE" id="PS00175">
    <property type="entry name" value="PG_MUTASE"/>
    <property type="match status" value="1"/>
</dbReference>
<dbReference type="AlphaFoldDB" id="A0A9W9NDJ0"/>
<dbReference type="GO" id="GO:0005737">
    <property type="term" value="C:cytoplasm"/>
    <property type="evidence" value="ECO:0007669"/>
    <property type="project" value="TreeGrafter"/>
</dbReference>
<organism evidence="1 2">
    <name type="scientific">Penicillium citrinum</name>
    <dbReference type="NCBI Taxonomy" id="5077"/>
    <lineage>
        <taxon>Eukaryota</taxon>
        <taxon>Fungi</taxon>
        <taxon>Dikarya</taxon>
        <taxon>Ascomycota</taxon>
        <taxon>Pezizomycotina</taxon>
        <taxon>Eurotiomycetes</taxon>
        <taxon>Eurotiomycetidae</taxon>
        <taxon>Eurotiales</taxon>
        <taxon>Aspergillaceae</taxon>
        <taxon>Penicillium</taxon>
    </lineage>
</organism>
<dbReference type="EMBL" id="JAPQKT010000010">
    <property type="protein sequence ID" value="KAJ5217890.1"/>
    <property type="molecule type" value="Genomic_DNA"/>
</dbReference>
<dbReference type="GO" id="GO:0016791">
    <property type="term" value="F:phosphatase activity"/>
    <property type="evidence" value="ECO:0007669"/>
    <property type="project" value="TreeGrafter"/>
</dbReference>
<reference evidence="1" key="2">
    <citation type="journal article" date="2023" name="IMA Fungus">
        <title>Comparative genomic study of the Penicillium genus elucidates a diverse pangenome and 15 lateral gene transfer events.</title>
        <authorList>
            <person name="Petersen C."/>
            <person name="Sorensen T."/>
            <person name="Nielsen M.R."/>
            <person name="Sondergaard T.E."/>
            <person name="Sorensen J.L."/>
            <person name="Fitzpatrick D.A."/>
            <person name="Frisvad J.C."/>
            <person name="Nielsen K.L."/>
        </authorList>
    </citation>
    <scope>NUCLEOTIDE SEQUENCE</scope>
    <source>
        <strain evidence="1">IBT 23319</strain>
    </source>
</reference>
<name>A0A9W9NDJ0_PENCI</name>
<dbReference type="InterPro" id="IPR050275">
    <property type="entry name" value="PGM_Phosphatase"/>
</dbReference>
<sequence>MVFRLHLVRHGEAIHNPNHNTTILDPPLTSKGIQQSIKLNEDFPYHRNVGLVIASPLRRTLQTAIIGFSNCLDGKYHNMNHLPKQPSSTSGSAQLSLEPEIQAHSSRPCDTGSAVECLQAEFPGLPWSEMDLGDDIYPDKEGKYASDGESVEKRGERVQGLLFRAFRRLEGTCREDIVVVSHGGFLKYISGHREGIPNARWRSFFMRFDGDGRIVARPI</sequence>
<dbReference type="SUPFAM" id="SSF53254">
    <property type="entry name" value="Phosphoglycerate mutase-like"/>
    <property type="match status" value="1"/>
</dbReference>
<dbReference type="PANTHER" id="PTHR48100">
    <property type="entry name" value="BROAD-SPECIFICITY PHOSPHATASE YOR283W-RELATED"/>
    <property type="match status" value="1"/>
</dbReference>